<proteinExistence type="predicted"/>
<sequence length="145" mass="16672">MKIDNIVLSAIVYSTEDPDKVSQALSNLIPFEFEILVSKATGHFGNPLEFLEVELKRKREIKEFWNNLVDRLGDQREVLVEFIEDVVDEEGVFHIRLNKQSAYLGNVELDFGGDSILVRAKLVTFPARREKIIDFARKIISEGYD</sequence>
<dbReference type="RefSeq" id="WP_193807787.1">
    <property type="nucleotide sequence ID" value="NZ_CP087714.1"/>
</dbReference>
<accession>A0ABZ3H018</accession>
<gene>
    <name evidence="1" type="ORF">LPQ35_06150</name>
</gene>
<protein>
    <submittedName>
        <fullName evidence="1">Exosome subunit</fullName>
    </submittedName>
</protein>
<dbReference type="PANTHER" id="PTHR38816:SF1">
    <property type="entry name" value="EXOSOME SUBUNIT"/>
    <property type="match status" value="1"/>
</dbReference>
<dbReference type="EMBL" id="CP087714">
    <property type="protein sequence ID" value="XAT62837.1"/>
    <property type="molecule type" value="Genomic_DNA"/>
</dbReference>
<dbReference type="Pfam" id="PF01877">
    <property type="entry name" value="RNA_binding"/>
    <property type="match status" value="1"/>
</dbReference>
<dbReference type="Proteomes" id="UP001492541">
    <property type="component" value="Chromosome"/>
</dbReference>
<dbReference type="GeneID" id="90449251"/>
<evidence type="ECO:0000313" key="1">
    <source>
        <dbReference type="EMBL" id="XAT62837.1"/>
    </source>
</evidence>
<keyword evidence="2" id="KW-1185">Reference proteome</keyword>
<name>A0ABZ3H018_GEOAI</name>
<evidence type="ECO:0000313" key="2">
    <source>
        <dbReference type="Proteomes" id="UP001492541"/>
    </source>
</evidence>
<dbReference type="InterPro" id="IPR022803">
    <property type="entry name" value="Ribosomal_uL5_dom_sf"/>
</dbReference>
<dbReference type="SUPFAM" id="SSF55282">
    <property type="entry name" value="RL5-like"/>
    <property type="match status" value="1"/>
</dbReference>
<dbReference type="InterPro" id="IPR002739">
    <property type="entry name" value="PAB1135-like"/>
</dbReference>
<organism evidence="1 2">
    <name type="scientific">Geoglobus acetivorans</name>
    <dbReference type="NCBI Taxonomy" id="565033"/>
    <lineage>
        <taxon>Archaea</taxon>
        <taxon>Methanobacteriati</taxon>
        <taxon>Methanobacteriota</taxon>
        <taxon>Archaeoglobi</taxon>
        <taxon>Archaeoglobales</taxon>
        <taxon>Archaeoglobaceae</taxon>
        <taxon>Geoglobus</taxon>
    </lineage>
</organism>
<dbReference type="Gene3D" id="3.30.1440.10">
    <property type="match status" value="1"/>
</dbReference>
<dbReference type="PANTHER" id="PTHR38816">
    <property type="entry name" value="EXOSOME SUBUNIT, DUF54 FAMILY-RELATED"/>
    <property type="match status" value="1"/>
</dbReference>
<reference evidence="1 2" key="1">
    <citation type="submission" date="2021-11" db="EMBL/GenBank/DDBJ databases">
        <title>Whole genome of Geoglobus acetivorans.</title>
        <authorList>
            <person name="Liu D."/>
        </authorList>
    </citation>
    <scope>NUCLEOTIDE SEQUENCE [LARGE SCALE GENOMIC DNA]</scope>
    <source>
        <strain evidence="1 2">SBH6</strain>
    </source>
</reference>